<feature type="domain" description="FAD/NAD(P)-binding" evidence="5">
    <location>
        <begin position="7"/>
        <end position="320"/>
    </location>
</feature>
<gene>
    <name evidence="7" type="ORF">N864_05130</name>
</gene>
<dbReference type="InterPro" id="IPR050446">
    <property type="entry name" value="FAD-oxidoreductase/Apoptosis"/>
</dbReference>
<dbReference type="InterPro" id="IPR036188">
    <property type="entry name" value="FAD/NAD-bd_sf"/>
</dbReference>
<dbReference type="GO" id="GO:0016651">
    <property type="term" value="F:oxidoreductase activity, acting on NAD(P)H"/>
    <property type="evidence" value="ECO:0007669"/>
    <property type="project" value="TreeGrafter"/>
</dbReference>
<keyword evidence="8" id="KW-1185">Reference proteome</keyword>
<dbReference type="InterPro" id="IPR028202">
    <property type="entry name" value="Reductase_C"/>
</dbReference>
<dbReference type="RefSeq" id="WP_034717763.1">
    <property type="nucleotide sequence ID" value="NZ_AWQS01000120.1"/>
</dbReference>
<comment type="cofactor">
    <cofactor evidence="1">
        <name>FAD</name>
        <dbReference type="ChEBI" id="CHEBI:57692"/>
    </cofactor>
</comment>
<evidence type="ECO:0000259" key="6">
    <source>
        <dbReference type="Pfam" id="PF14759"/>
    </source>
</evidence>
<proteinExistence type="predicted"/>
<dbReference type="GO" id="GO:0005737">
    <property type="term" value="C:cytoplasm"/>
    <property type="evidence" value="ECO:0007669"/>
    <property type="project" value="TreeGrafter"/>
</dbReference>
<evidence type="ECO:0000256" key="3">
    <source>
        <dbReference type="ARBA" id="ARBA00022827"/>
    </source>
</evidence>
<name>W9GJL9_9MICO</name>
<dbReference type="Gene3D" id="3.50.50.60">
    <property type="entry name" value="FAD/NAD(P)-binding domain"/>
    <property type="match status" value="2"/>
</dbReference>
<dbReference type="SUPFAM" id="SSF51905">
    <property type="entry name" value="FAD/NAD(P)-binding domain"/>
    <property type="match status" value="2"/>
</dbReference>
<dbReference type="PRINTS" id="PR00411">
    <property type="entry name" value="PNDRDTASEI"/>
</dbReference>
<evidence type="ECO:0000313" key="7">
    <source>
        <dbReference type="EMBL" id="EWT05352.1"/>
    </source>
</evidence>
<evidence type="ECO:0000256" key="4">
    <source>
        <dbReference type="ARBA" id="ARBA00023002"/>
    </source>
</evidence>
<dbReference type="OrthoDB" id="1145at2"/>
<dbReference type="Pfam" id="PF14759">
    <property type="entry name" value="Reductase_C"/>
    <property type="match status" value="1"/>
</dbReference>
<dbReference type="AlphaFoldDB" id="W9GJL9"/>
<dbReference type="EMBL" id="AWQS01000120">
    <property type="protein sequence ID" value="EWT05352.1"/>
    <property type="molecule type" value="Genomic_DNA"/>
</dbReference>
<evidence type="ECO:0000259" key="5">
    <source>
        <dbReference type="Pfam" id="PF07992"/>
    </source>
</evidence>
<dbReference type="Proteomes" id="UP000019494">
    <property type="component" value="Unassembled WGS sequence"/>
</dbReference>
<keyword evidence="4" id="KW-0560">Oxidoreductase</keyword>
<organism evidence="7 8">
    <name type="scientific">Intrasporangium chromatireducens Q5-1</name>
    <dbReference type="NCBI Taxonomy" id="584657"/>
    <lineage>
        <taxon>Bacteria</taxon>
        <taxon>Bacillati</taxon>
        <taxon>Actinomycetota</taxon>
        <taxon>Actinomycetes</taxon>
        <taxon>Micrococcales</taxon>
        <taxon>Intrasporangiaceae</taxon>
        <taxon>Intrasporangium</taxon>
    </lineage>
</organism>
<dbReference type="PANTHER" id="PTHR43557:SF2">
    <property type="entry name" value="RIESKE DOMAIN-CONTAINING PROTEIN-RELATED"/>
    <property type="match status" value="1"/>
</dbReference>
<feature type="domain" description="Reductase C-terminal" evidence="6">
    <location>
        <begin position="339"/>
        <end position="423"/>
    </location>
</feature>
<dbReference type="PRINTS" id="PR00368">
    <property type="entry name" value="FADPNR"/>
</dbReference>
<dbReference type="PANTHER" id="PTHR43557">
    <property type="entry name" value="APOPTOSIS-INDUCING FACTOR 1"/>
    <property type="match status" value="1"/>
</dbReference>
<evidence type="ECO:0000313" key="8">
    <source>
        <dbReference type="Proteomes" id="UP000019494"/>
    </source>
</evidence>
<dbReference type="InterPro" id="IPR023753">
    <property type="entry name" value="FAD/NAD-binding_dom"/>
</dbReference>
<comment type="caution">
    <text evidence="7">The sequence shown here is derived from an EMBL/GenBank/DDBJ whole genome shotgun (WGS) entry which is preliminary data.</text>
</comment>
<dbReference type="InterPro" id="IPR016156">
    <property type="entry name" value="FAD/NAD-linked_Rdtase_dimer_sf"/>
</dbReference>
<keyword evidence="3" id="KW-0274">FAD</keyword>
<dbReference type="Gene3D" id="3.30.390.30">
    <property type="match status" value="1"/>
</dbReference>
<protein>
    <submittedName>
        <fullName evidence="7">Ferredoxin</fullName>
    </submittedName>
</protein>
<dbReference type="SUPFAM" id="SSF55424">
    <property type="entry name" value="FAD/NAD-linked reductases, dimerisation (C-terminal) domain"/>
    <property type="match status" value="1"/>
</dbReference>
<sequence>MSKPQATLVVGAGQAGLELATALRDLGDAAPIVLVGEEPVPPYDRPPLSKGYLAGTQQLSDLVFHPELWFAEQDIELVLGDAVTRLERDGTGGRATTASGRVIEFGRLALATGSANRQLDLPGADLDGVLDLRSVADADRLGEVLARLAGADGANGGRLVVVGGGFIGLEVAADARLKGVEVTVLEATDRLLGRVVSPELSDFYLAAHRRRGTEVLLESTATRIRGDRDGDGRVRAVELADGRVVEAAAVLVAVGAEARTELAEQLGLDVDGGIVVDEHARASDGVTVAVGDCTSVPNPYTRGTPGRLRLESAQHASDHARTAASTLVGGGAAYTSVPWFWSDQGDLQLQISGLYADVDRTVVRGDPSAERFTLLHYRDGLLVAAECVGARQDHIAVKRGLEKGMTIDPEAAADPAVPLKRLLTPAP</sequence>
<dbReference type="Pfam" id="PF07992">
    <property type="entry name" value="Pyr_redox_2"/>
    <property type="match status" value="1"/>
</dbReference>
<keyword evidence="2" id="KW-0285">Flavoprotein</keyword>
<dbReference type="PATRIC" id="fig|584657.3.peg.2752"/>
<evidence type="ECO:0000256" key="2">
    <source>
        <dbReference type="ARBA" id="ARBA00022630"/>
    </source>
</evidence>
<accession>W9GJL9</accession>
<evidence type="ECO:0000256" key="1">
    <source>
        <dbReference type="ARBA" id="ARBA00001974"/>
    </source>
</evidence>
<reference evidence="8" key="1">
    <citation type="submission" date="2013-08" db="EMBL/GenBank/DDBJ databases">
        <title>Intrasporangium oryzae NRRL B-24470.</title>
        <authorList>
            <person name="Liu H."/>
            <person name="Wang G."/>
        </authorList>
    </citation>
    <scope>NUCLEOTIDE SEQUENCE [LARGE SCALE GENOMIC DNA]</scope>
    <source>
        <strain evidence="8">Q5-1</strain>
    </source>
</reference>